<name>A0A177WTJ8_BATDL</name>
<comment type="subcellular location">
    <subcellularLocation>
        <location evidence="2">Membrane</location>
        <topology evidence="2">Multi-pass membrane protein</topology>
    </subcellularLocation>
</comment>
<accession>A0A177WTJ8</accession>
<dbReference type="GO" id="GO:0140575">
    <property type="term" value="F:transmembrane monodehydroascorbate reductase activity"/>
    <property type="evidence" value="ECO:0007669"/>
    <property type="project" value="InterPro"/>
</dbReference>
<dbReference type="AlphaFoldDB" id="A0A177WTJ8"/>
<keyword evidence="8 11" id="KW-1133">Transmembrane helix</keyword>
<evidence type="ECO:0000256" key="11">
    <source>
        <dbReference type="SAM" id="Phobius"/>
    </source>
</evidence>
<evidence type="ECO:0000256" key="2">
    <source>
        <dbReference type="ARBA" id="ARBA00004141"/>
    </source>
</evidence>
<keyword evidence="10 11" id="KW-0472">Membrane</keyword>
<evidence type="ECO:0000256" key="4">
    <source>
        <dbReference type="ARBA" id="ARBA00022617"/>
    </source>
</evidence>
<evidence type="ECO:0000256" key="6">
    <source>
        <dbReference type="ARBA" id="ARBA00022723"/>
    </source>
</evidence>
<dbReference type="PANTHER" id="PTHR15422:SF45">
    <property type="entry name" value="CYTOCHROME B561 DOMAIN-CONTAINING PROTEIN"/>
    <property type="match status" value="1"/>
</dbReference>
<feature type="transmembrane region" description="Helical" evidence="11">
    <location>
        <begin position="147"/>
        <end position="165"/>
    </location>
</feature>
<dbReference type="GO" id="GO:0046872">
    <property type="term" value="F:metal ion binding"/>
    <property type="evidence" value="ECO:0007669"/>
    <property type="project" value="UniProtKB-KW"/>
</dbReference>
<evidence type="ECO:0000256" key="9">
    <source>
        <dbReference type="ARBA" id="ARBA00023004"/>
    </source>
</evidence>
<dbReference type="GO" id="GO:0016020">
    <property type="term" value="C:membrane"/>
    <property type="evidence" value="ECO:0007669"/>
    <property type="project" value="UniProtKB-SubCell"/>
</dbReference>
<dbReference type="PROSITE" id="PS51257">
    <property type="entry name" value="PROKAR_LIPOPROTEIN"/>
    <property type="match status" value="1"/>
</dbReference>
<evidence type="ECO:0000256" key="1">
    <source>
        <dbReference type="ARBA" id="ARBA00001970"/>
    </source>
</evidence>
<evidence type="ECO:0000259" key="12">
    <source>
        <dbReference type="SMART" id="SM00665"/>
    </source>
</evidence>
<keyword evidence="6" id="KW-0479">Metal-binding</keyword>
<keyword evidence="5 11" id="KW-0812">Transmembrane</keyword>
<dbReference type="Proteomes" id="UP000077115">
    <property type="component" value="Unassembled WGS sequence"/>
</dbReference>
<organism evidence="13 14">
    <name type="scientific">Batrachochytrium dendrobatidis (strain JEL423)</name>
    <dbReference type="NCBI Taxonomy" id="403673"/>
    <lineage>
        <taxon>Eukaryota</taxon>
        <taxon>Fungi</taxon>
        <taxon>Fungi incertae sedis</taxon>
        <taxon>Chytridiomycota</taxon>
        <taxon>Chytridiomycota incertae sedis</taxon>
        <taxon>Chytridiomycetes</taxon>
        <taxon>Rhizophydiales</taxon>
        <taxon>Rhizophydiales incertae sedis</taxon>
        <taxon>Batrachochytrium</taxon>
    </lineage>
</organism>
<evidence type="ECO:0000256" key="7">
    <source>
        <dbReference type="ARBA" id="ARBA00022982"/>
    </source>
</evidence>
<evidence type="ECO:0000313" key="14">
    <source>
        <dbReference type="Proteomes" id="UP000077115"/>
    </source>
</evidence>
<feature type="transmembrane region" description="Helical" evidence="11">
    <location>
        <begin position="12"/>
        <end position="31"/>
    </location>
</feature>
<dbReference type="SMART" id="SM00665">
    <property type="entry name" value="B561"/>
    <property type="match status" value="1"/>
</dbReference>
<feature type="transmembrane region" description="Helical" evidence="11">
    <location>
        <begin position="37"/>
        <end position="58"/>
    </location>
</feature>
<dbReference type="Pfam" id="PF03188">
    <property type="entry name" value="Cytochrom_B561"/>
    <property type="match status" value="1"/>
</dbReference>
<reference evidence="13 14" key="1">
    <citation type="submission" date="2006-10" db="EMBL/GenBank/DDBJ databases">
        <title>The Genome Sequence of Batrachochytrium dendrobatidis JEL423.</title>
        <authorList>
            <consortium name="The Broad Institute Genome Sequencing Platform"/>
            <person name="Birren B."/>
            <person name="Lander E."/>
            <person name="Galagan J."/>
            <person name="Cuomo C."/>
            <person name="Devon K."/>
            <person name="Jaffe D."/>
            <person name="Butler J."/>
            <person name="Alvarez P."/>
            <person name="Gnerre S."/>
            <person name="Grabherr M."/>
            <person name="Kleber M."/>
            <person name="Mauceli E."/>
            <person name="Brockman W."/>
            <person name="Young S."/>
            <person name="LaButti K."/>
            <person name="Sykes S."/>
            <person name="DeCaprio D."/>
            <person name="Crawford M."/>
            <person name="Koehrsen M."/>
            <person name="Engels R."/>
            <person name="Montgomery P."/>
            <person name="Pearson M."/>
            <person name="Howarth C."/>
            <person name="Larson L."/>
            <person name="White J."/>
            <person name="O'Leary S."/>
            <person name="Kodira C."/>
            <person name="Zeng Q."/>
            <person name="Yandava C."/>
            <person name="Alvarado L."/>
            <person name="Longcore J."/>
            <person name="James T."/>
        </authorList>
    </citation>
    <scope>NUCLEOTIDE SEQUENCE [LARGE SCALE GENOMIC DNA]</scope>
    <source>
        <strain evidence="13 14">JEL423</strain>
    </source>
</reference>
<feature type="transmembrane region" description="Helical" evidence="11">
    <location>
        <begin position="185"/>
        <end position="208"/>
    </location>
</feature>
<sequence>MFVFRVLQKLSTLIMVVVVVAACYFAKPYSVFSIHPVAMICFLALGSEALLAFQSFKLRKKDHGKKRLPMMKQIDTHRGAAIISVFMLLIGFGAIYSAKNYKHKPHFESDHAFYGGILVAWAVSQLIFGGLAFNLKFPRIMHKAHGLSGVILLMTATAFTAYTQIGKPTSWFASASNGIPFSYIVPFRLIAVGALISTCALMGLNYLLNRRGRA</sequence>
<evidence type="ECO:0000256" key="5">
    <source>
        <dbReference type="ARBA" id="ARBA00022692"/>
    </source>
</evidence>
<evidence type="ECO:0000313" key="13">
    <source>
        <dbReference type="EMBL" id="OAJ42740.1"/>
    </source>
</evidence>
<evidence type="ECO:0000256" key="3">
    <source>
        <dbReference type="ARBA" id="ARBA00022448"/>
    </source>
</evidence>
<evidence type="ECO:0000256" key="8">
    <source>
        <dbReference type="ARBA" id="ARBA00022989"/>
    </source>
</evidence>
<comment type="cofactor">
    <cofactor evidence="1">
        <name>heme b</name>
        <dbReference type="ChEBI" id="CHEBI:60344"/>
    </cofactor>
</comment>
<dbReference type="VEuPathDB" id="FungiDB:BDEG_26156"/>
<gene>
    <name evidence="13" type="ORF">BDEG_26156</name>
</gene>
<feature type="transmembrane region" description="Helical" evidence="11">
    <location>
        <begin position="113"/>
        <end position="135"/>
    </location>
</feature>
<evidence type="ECO:0000256" key="10">
    <source>
        <dbReference type="ARBA" id="ARBA00023136"/>
    </source>
</evidence>
<keyword evidence="9" id="KW-0408">Iron</keyword>
<keyword evidence="4" id="KW-0349">Heme</keyword>
<keyword evidence="7" id="KW-0249">Electron transport</keyword>
<keyword evidence="3" id="KW-0813">Transport</keyword>
<protein>
    <recommendedName>
        <fullName evidence="12">Cytochrome b561 domain-containing protein</fullName>
    </recommendedName>
</protein>
<dbReference type="PANTHER" id="PTHR15422">
    <property type="entry name" value="OS05G0565100 PROTEIN"/>
    <property type="match status" value="1"/>
</dbReference>
<feature type="domain" description="Cytochrome b561" evidence="12">
    <location>
        <begin position="34"/>
        <end position="162"/>
    </location>
</feature>
<feature type="transmembrane region" description="Helical" evidence="11">
    <location>
        <begin position="79"/>
        <end position="98"/>
    </location>
</feature>
<dbReference type="InterPro" id="IPR045150">
    <property type="entry name" value="CYB561D1/2"/>
</dbReference>
<reference evidence="13 14" key="2">
    <citation type="submission" date="2016-05" db="EMBL/GenBank/DDBJ databases">
        <title>Lineage-specific infection strategies underlie the spectrum of fungal disease in amphibians.</title>
        <authorList>
            <person name="Cuomo C.A."/>
            <person name="Farrer R.A."/>
            <person name="James T."/>
            <person name="Longcore J."/>
            <person name="Birren B."/>
        </authorList>
    </citation>
    <scope>NUCLEOTIDE SEQUENCE [LARGE SCALE GENOMIC DNA]</scope>
    <source>
        <strain evidence="13 14">JEL423</strain>
    </source>
</reference>
<proteinExistence type="predicted"/>
<dbReference type="Gene3D" id="1.20.120.1770">
    <property type="match status" value="1"/>
</dbReference>
<dbReference type="EMBL" id="DS022308">
    <property type="protein sequence ID" value="OAJ42740.1"/>
    <property type="molecule type" value="Genomic_DNA"/>
</dbReference>
<dbReference type="InterPro" id="IPR006593">
    <property type="entry name" value="Cyt_b561/ferric_Rdtase_TM"/>
</dbReference>